<dbReference type="InterPro" id="IPR027876">
    <property type="entry name" value="DUF4550"/>
</dbReference>
<evidence type="ECO:0000259" key="1">
    <source>
        <dbReference type="Pfam" id="PF15084"/>
    </source>
</evidence>
<evidence type="ECO:0000313" key="3">
    <source>
        <dbReference type="Proteomes" id="UP001566132"/>
    </source>
</evidence>
<dbReference type="Pfam" id="PF15084">
    <property type="entry name" value="DUF4550"/>
    <property type="match status" value="1"/>
</dbReference>
<protein>
    <recommendedName>
        <fullName evidence="1">DUF4550 domain-containing protein</fullName>
    </recommendedName>
</protein>
<dbReference type="PANTHER" id="PTHR33667">
    <property type="entry name" value="SI:DKEY-57N24.6"/>
    <property type="match status" value="1"/>
</dbReference>
<dbReference type="EMBL" id="JBDJPC010000004">
    <property type="protein sequence ID" value="KAL1505402.1"/>
    <property type="molecule type" value="Genomic_DNA"/>
</dbReference>
<feature type="domain" description="DUF4550" evidence="1">
    <location>
        <begin position="53"/>
        <end position="142"/>
    </location>
</feature>
<sequence length="724" mass="84386">MITFSIKFLLAFSLHTKEKNKKIKPNSESNKKRPKTEIADPPNIFRLEKNDLYVHIEYQLYKLKPFQIDVLCWRNVVKIYSPENTKIFKTITRGNLVFAPICVEHTLKELSIEELLGLKDSVIEFKFFYEKSKLGNAARNNKTNVIFINESDIERHDVFIEVFDEEIKMVNVLKLTSSIRNIEVGQAKSAIELLKRNDELNYEENFAEKMYEIINYLSGVDKDIYFKDVVQTSIQKSATKAKQEKNLKNTFVLPMQGEIFFTDVDAIFHLEPLKGCLKHVFLMPSVENLLTRYQKIFLNPIIIKLNSSTIFPDEVLKNTGFTHIFCKYSIPSIAESRTIEKPLERTMRFMDSHIFPTYNLPKIKFLEFLETKRLLVEIYGILRYQGGNLNSKLFGQKSDDLKLSSIHFYGTRSCLYSDPSKKFCEVLLAYCSFNLSSLLQNIWDFKGKEQLHAADRYEMYQSGTPRDFAACKPSDISCNFWSFHDISMPTINMAHVTLNPQPKCYLKEYVLIENNSVLDLEAYLLSPQSAALVLHQIPNIFKRMLLITYDREFARQWCFNIVKHNEQFFYKDMKNNYDILTGFVIDNGSTFVFYIEGDSVGYILNLCRNFEGLKNGKVFFNSDQAYEDRLYPICNKWMGFYFINMKVPLQQIINKPKLYVKGNVPILCQKALIKLNLLFLSNTMKVMLQDDLFPNLEELISLDMEYGVPFSWQPFLGSINSSGI</sequence>
<proteinExistence type="predicted"/>
<dbReference type="Proteomes" id="UP001566132">
    <property type="component" value="Unassembled WGS sequence"/>
</dbReference>
<accession>A0ABD1EZJ9</accession>
<reference evidence="2 3" key="1">
    <citation type="submission" date="2024-05" db="EMBL/GenBank/DDBJ databases">
        <title>Genetic variation in Jamaican populations of the coffee berry borer (Hypothenemus hampei).</title>
        <authorList>
            <person name="Errbii M."/>
            <person name="Myrie A."/>
        </authorList>
    </citation>
    <scope>NUCLEOTIDE SEQUENCE [LARGE SCALE GENOMIC DNA]</scope>
    <source>
        <strain evidence="2">JA-Hopewell-2020-01-JO</strain>
        <tissue evidence="2">Whole body</tissue>
    </source>
</reference>
<gene>
    <name evidence="2" type="ORF">ABEB36_004976</name>
</gene>
<evidence type="ECO:0000313" key="2">
    <source>
        <dbReference type="EMBL" id="KAL1505402.1"/>
    </source>
</evidence>
<organism evidence="2 3">
    <name type="scientific">Hypothenemus hampei</name>
    <name type="common">Coffee berry borer</name>
    <dbReference type="NCBI Taxonomy" id="57062"/>
    <lineage>
        <taxon>Eukaryota</taxon>
        <taxon>Metazoa</taxon>
        <taxon>Ecdysozoa</taxon>
        <taxon>Arthropoda</taxon>
        <taxon>Hexapoda</taxon>
        <taxon>Insecta</taxon>
        <taxon>Pterygota</taxon>
        <taxon>Neoptera</taxon>
        <taxon>Endopterygota</taxon>
        <taxon>Coleoptera</taxon>
        <taxon>Polyphaga</taxon>
        <taxon>Cucujiformia</taxon>
        <taxon>Curculionidae</taxon>
        <taxon>Scolytinae</taxon>
        <taxon>Hypothenemus</taxon>
    </lineage>
</organism>
<name>A0ABD1EZJ9_HYPHA</name>
<comment type="caution">
    <text evidence="2">The sequence shown here is derived from an EMBL/GenBank/DDBJ whole genome shotgun (WGS) entry which is preliminary data.</text>
</comment>
<dbReference type="PANTHER" id="PTHR33667:SF7">
    <property type="entry name" value="RIKEN CDNA 1810020O05 GENE"/>
    <property type="match status" value="1"/>
</dbReference>
<keyword evidence="3" id="KW-1185">Reference proteome</keyword>
<dbReference type="AlphaFoldDB" id="A0ABD1EZJ9"/>